<sequence length="125" mass="13913">MSSSEPTAPAPTAAQFRAAQQSEEFTELRSTYRSFAFPMTVAFFVWYLVFVIAGAFFPEFMSIRLGGNITLGLVLGLLQFVTTFLITFAYVRFSNRTLDPRATALRERLEREAAGGAPETPEATR</sequence>
<dbReference type="PANTHER" id="PTHR38441:SF1">
    <property type="entry name" value="MEMBRANE PROTEIN"/>
    <property type="match status" value="1"/>
</dbReference>
<protein>
    <submittedName>
        <fullName evidence="2">Uncharacterized membrane protein (DUF485 family)</fullName>
    </submittedName>
</protein>
<accession>A0A7W9N0D2</accession>
<organism evidence="2 3">
    <name type="scientific">Micrococcus endophyticus</name>
    <dbReference type="NCBI Taxonomy" id="455343"/>
    <lineage>
        <taxon>Bacteria</taxon>
        <taxon>Bacillati</taxon>
        <taxon>Actinomycetota</taxon>
        <taxon>Actinomycetes</taxon>
        <taxon>Micrococcales</taxon>
        <taxon>Micrococcaceae</taxon>
        <taxon>Micrococcus</taxon>
    </lineage>
</organism>
<keyword evidence="1" id="KW-1133">Transmembrane helix</keyword>
<feature type="transmembrane region" description="Helical" evidence="1">
    <location>
        <begin position="35"/>
        <end position="57"/>
    </location>
</feature>
<dbReference type="InterPro" id="IPR007436">
    <property type="entry name" value="DUF485"/>
</dbReference>
<evidence type="ECO:0000313" key="2">
    <source>
        <dbReference type="EMBL" id="MBB5848608.1"/>
    </source>
</evidence>
<comment type="caution">
    <text evidence="2">The sequence shown here is derived from an EMBL/GenBank/DDBJ whole genome shotgun (WGS) entry which is preliminary data.</text>
</comment>
<keyword evidence="1" id="KW-0472">Membrane</keyword>
<dbReference type="RefSeq" id="WP_017489643.1">
    <property type="nucleotide sequence ID" value="NZ_BAABAG010000007.1"/>
</dbReference>
<evidence type="ECO:0000256" key="1">
    <source>
        <dbReference type="SAM" id="Phobius"/>
    </source>
</evidence>
<name>A0A7W9N0D2_9MICC</name>
<reference evidence="2 3" key="1">
    <citation type="submission" date="2020-08" db="EMBL/GenBank/DDBJ databases">
        <title>Sequencing the genomes of 1000 actinobacteria strains.</title>
        <authorList>
            <person name="Klenk H.-P."/>
        </authorList>
    </citation>
    <scope>NUCLEOTIDE SEQUENCE [LARGE SCALE GENOMIC DNA]</scope>
    <source>
        <strain evidence="2 3">DSM 17945</strain>
    </source>
</reference>
<proteinExistence type="predicted"/>
<dbReference type="Pfam" id="PF04341">
    <property type="entry name" value="DUF485"/>
    <property type="match status" value="1"/>
</dbReference>
<evidence type="ECO:0000313" key="3">
    <source>
        <dbReference type="Proteomes" id="UP000567246"/>
    </source>
</evidence>
<dbReference type="Proteomes" id="UP000567246">
    <property type="component" value="Unassembled WGS sequence"/>
</dbReference>
<keyword evidence="3" id="KW-1185">Reference proteome</keyword>
<feature type="transmembrane region" description="Helical" evidence="1">
    <location>
        <begin position="69"/>
        <end position="91"/>
    </location>
</feature>
<dbReference type="AlphaFoldDB" id="A0A7W9N0D2"/>
<gene>
    <name evidence="2" type="ORF">HDA33_001172</name>
</gene>
<dbReference type="EMBL" id="JACHMW010000001">
    <property type="protein sequence ID" value="MBB5848608.1"/>
    <property type="molecule type" value="Genomic_DNA"/>
</dbReference>
<keyword evidence="1" id="KW-0812">Transmembrane</keyword>
<dbReference type="PANTHER" id="PTHR38441">
    <property type="entry name" value="INTEGRAL MEMBRANE PROTEIN-RELATED"/>
    <property type="match status" value="1"/>
</dbReference>